<evidence type="ECO:0000313" key="2">
    <source>
        <dbReference type="Proteomes" id="UP001497516"/>
    </source>
</evidence>
<name>A0AAV2E6Y9_9ROSI</name>
<evidence type="ECO:0000313" key="1">
    <source>
        <dbReference type="EMBL" id="CAL1381602.1"/>
    </source>
</evidence>
<gene>
    <name evidence="1" type="ORF">LTRI10_LOCUS22973</name>
</gene>
<protein>
    <submittedName>
        <fullName evidence="1">Uncharacterized protein</fullName>
    </submittedName>
</protein>
<keyword evidence="2" id="KW-1185">Reference proteome</keyword>
<dbReference type="Proteomes" id="UP001497516">
    <property type="component" value="Chromosome 4"/>
</dbReference>
<dbReference type="AlphaFoldDB" id="A0AAV2E6Y9"/>
<reference evidence="1 2" key="1">
    <citation type="submission" date="2024-04" db="EMBL/GenBank/DDBJ databases">
        <authorList>
            <person name="Fracassetti M."/>
        </authorList>
    </citation>
    <scope>NUCLEOTIDE SEQUENCE [LARGE SCALE GENOMIC DNA]</scope>
</reference>
<proteinExistence type="predicted"/>
<accession>A0AAV2E6Y9</accession>
<dbReference type="EMBL" id="OZ034817">
    <property type="protein sequence ID" value="CAL1381602.1"/>
    <property type="molecule type" value="Genomic_DNA"/>
</dbReference>
<sequence length="117" mass="13768">MDPRGFSKHWGYPPPPEWYYHETSWTNQGGEDYGFGFKYQTSYYGEQSDPWEPQEQSPYQEEFLPQLEGPSEQELAMAVFTGHSTEPCYTPLANPNKQLRFLVEQFVQTLRDHAKPR</sequence>
<organism evidence="1 2">
    <name type="scientific">Linum trigynum</name>
    <dbReference type="NCBI Taxonomy" id="586398"/>
    <lineage>
        <taxon>Eukaryota</taxon>
        <taxon>Viridiplantae</taxon>
        <taxon>Streptophyta</taxon>
        <taxon>Embryophyta</taxon>
        <taxon>Tracheophyta</taxon>
        <taxon>Spermatophyta</taxon>
        <taxon>Magnoliopsida</taxon>
        <taxon>eudicotyledons</taxon>
        <taxon>Gunneridae</taxon>
        <taxon>Pentapetalae</taxon>
        <taxon>rosids</taxon>
        <taxon>fabids</taxon>
        <taxon>Malpighiales</taxon>
        <taxon>Linaceae</taxon>
        <taxon>Linum</taxon>
    </lineage>
</organism>